<dbReference type="Proteomes" id="UP000253805">
    <property type="component" value="Unassembled WGS sequence"/>
</dbReference>
<evidence type="ECO:0000256" key="3">
    <source>
        <dbReference type="ARBA" id="ARBA00022741"/>
    </source>
</evidence>
<dbReference type="GO" id="GO:0070733">
    <property type="term" value="F:AMPylase activity"/>
    <property type="evidence" value="ECO:0007669"/>
    <property type="project" value="UniProtKB-EC"/>
</dbReference>
<dbReference type="PROSITE" id="PS51459">
    <property type="entry name" value="FIDO"/>
    <property type="match status" value="1"/>
</dbReference>
<comment type="catalytic activity">
    <reaction evidence="6">
        <text>L-threonyl-[protein] + ATP = 3-O-(5'-adenylyl)-L-threonyl-[protein] + diphosphate</text>
        <dbReference type="Rhea" id="RHEA:54292"/>
        <dbReference type="Rhea" id="RHEA-COMP:11060"/>
        <dbReference type="Rhea" id="RHEA-COMP:13847"/>
        <dbReference type="ChEBI" id="CHEBI:30013"/>
        <dbReference type="ChEBI" id="CHEBI:30616"/>
        <dbReference type="ChEBI" id="CHEBI:33019"/>
        <dbReference type="ChEBI" id="CHEBI:138113"/>
        <dbReference type="EC" id="2.7.7.108"/>
    </reaction>
</comment>
<comment type="caution">
    <text evidence="9">The sequence shown here is derived from an EMBL/GenBank/DDBJ whole genome shotgun (WGS) entry which is preliminary data.</text>
</comment>
<dbReference type="Pfam" id="PF02661">
    <property type="entry name" value="Fic"/>
    <property type="match status" value="1"/>
</dbReference>
<organism evidence="9 10">
    <name type="scientific">Adlercreutzia equolifaciens subsp. celatus</name>
    <dbReference type="NCBI Taxonomy" id="394340"/>
    <lineage>
        <taxon>Bacteria</taxon>
        <taxon>Bacillati</taxon>
        <taxon>Actinomycetota</taxon>
        <taxon>Coriobacteriia</taxon>
        <taxon>Eggerthellales</taxon>
        <taxon>Eggerthellaceae</taxon>
        <taxon>Adlercreutzia</taxon>
    </lineage>
</organism>
<dbReference type="CDD" id="cd11586">
    <property type="entry name" value="VbhA_like"/>
    <property type="match status" value="1"/>
</dbReference>
<dbReference type="AlphaFoldDB" id="A0A369NV92"/>
<dbReference type="SUPFAM" id="SSF140931">
    <property type="entry name" value="Fic-like"/>
    <property type="match status" value="1"/>
</dbReference>
<dbReference type="PANTHER" id="PTHR39560:SF1">
    <property type="entry name" value="PROTEIN ADENYLYLTRANSFERASE FIC-RELATED"/>
    <property type="match status" value="1"/>
</dbReference>
<dbReference type="PANTHER" id="PTHR39560">
    <property type="entry name" value="PROTEIN ADENYLYLTRANSFERASE FIC-RELATED"/>
    <property type="match status" value="1"/>
</dbReference>
<keyword evidence="2" id="KW-0548">Nucleotidyltransferase</keyword>
<evidence type="ECO:0000313" key="9">
    <source>
        <dbReference type="EMBL" id="RDC41890.1"/>
    </source>
</evidence>
<feature type="domain" description="Fido" evidence="8">
    <location>
        <begin position="106"/>
        <end position="255"/>
    </location>
</feature>
<evidence type="ECO:0000259" key="8">
    <source>
        <dbReference type="PROSITE" id="PS51459"/>
    </source>
</evidence>
<dbReference type="InterPro" id="IPR003812">
    <property type="entry name" value="Fido"/>
</dbReference>
<evidence type="ECO:0000256" key="6">
    <source>
        <dbReference type="ARBA" id="ARBA00047939"/>
    </source>
</evidence>
<accession>A0A369NV92</accession>
<dbReference type="EMBL" id="PPUT01000038">
    <property type="protein sequence ID" value="RDC41890.1"/>
    <property type="molecule type" value="Genomic_DNA"/>
</dbReference>
<evidence type="ECO:0000256" key="7">
    <source>
        <dbReference type="ARBA" id="ARBA00048696"/>
    </source>
</evidence>
<dbReference type="Pfam" id="PF21247">
    <property type="entry name" value="Fic-like_C"/>
    <property type="match status" value="1"/>
</dbReference>
<dbReference type="InterPro" id="IPR036597">
    <property type="entry name" value="Fido-like_dom_sf"/>
</dbReference>
<evidence type="ECO:0000256" key="2">
    <source>
        <dbReference type="ARBA" id="ARBA00022695"/>
    </source>
</evidence>
<dbReference type="GO" id="GO:0051302">
    <property type="term" value="P:regulation of cell division"/>
    <property type="evidence" value="ECO:0007669"/>
    <property type="project" value="TreeGrafter"/>
</dbReference>
<keyword evidence="3" id="KW-0547">Nucleotide-binding</keyword>
<comment type="catalytic activity">
    <reaction evidence="7">
        <text>L-tyrosyl-[protein] + ATP = O-(5'-adenylyl)-L-tyrosyl-[protein] + diphosphate</text>
        <dbReference type="Rhea" id="RHEA:54288"/>
        <dbReference type="Rhea" id="RHEA-COMP:10136"/>
        <dbReference type="Rhea" id="RHEA-COMP:13846"/>
        <dbReference type="ChEBI" id="CHEBI:30616"/>
        <dbReference type="ChEBI" id="CHEBI:33019"/>
        <dbReference type="ChEBI" id="CHEBI:46858"/>
        <dbReference type="ChEBI" id="CHEBI:83624"/>
        <dbReference type="EC" id="2.7.7.108"/>
    </reaction>
</comment>
<dbReference type="InterPro" id="IPR033788">
    <property type="entry name" value="VbhA-like"/>
</dbReference>
<name>A0A369NV92_9ACTN</name>
<keyword evidence="1" id="KW-0808">Transferase</keyword>
<dbReference type="Gene3D" id="1.10.3290.10">
    <property type="entry name" value="Fido-like domain"/>
    <property type="match status" value="1"/>
</dbReference>
<sequence>MTDMKPWAFELEEYIREGEPDRARRAELWQVAIGLQDVDGLTPSQYLLDTAKEHIEGELSIDQVQSRIAAYYQQRDERTQAELESEEADVVSSRIAEILGERAFTFSPSELKSIHGRLFKGLLKEAGAYRRYNITKNEWVLKGDTVRYSSWNIVPETLEYDFEKEGAFSYQGLSKLEVTRHIAAFASGIWQIHPFCEGNTRTTAVFIIKYLNAMGLEIGNGPFADHSWYFRNALVRANYTNLDQDVHETNRYLEAFFENALLGASHDLKNRYLHIDWVGDVNATGDGEMHIPQVAPQVTPQVLRLLDVLGDKELSLRQIAEALGLSDRKNIMRNYVVPALDSGRVVRTVPDKPNSRFQKYRKA</sequence>
<dbReference type="EC" id="2.7.7.108" evidence="5"/>
<keyword evidence="4" id="KW-0067">ATP-binding</keyword>
<dbReference type="InterPro" id="IPR049514">
    <property type="entry name" value="Fic-like_C"/>
</dbReference>
<evidence type="ECO:0000256" key="5">
    <source>
        <dbReference type="ARBA" id="ARBA00034531"/>
    </source>
</evidence>
<evidence type="ECO:0000256" key="4">
    <source>
        <dbReference type="ARBA" id="ARBA00022840"/>
    </source>
</evidence>
<evidence type="ECO:0000256" key="1">
    <source>
        <dbReference type="ARBA" id="ARBA00022679"/>
    </source>
</evidence>
<reference evidence="9 10" key="1">
    <citation type="journal article" date="2018" name="Elife">
        <title>Discovery and characterization of a prevalent human gut bacterial enzyme sufficient for the inactivation of a family of plant toxins.</title>
        <authorList>
            <person name="Koppel N."/>
            <person name="Bisanz J.E."/>
            <person name="Pandelia M.E."/>
            <person name="Turnbaugh P.J."/>
            <person name="Balskus E.P."/>
        </authorList>
    </citation>
    <scope>NUCLEOTIDE SEQUENCE [LARGE SCALE GENOMIC DNA]</scope>
    <source>
        <strain evidence="9 10">OB21 GAM 11</strain>
    </source>
</reference>
<proteinExistence type="predicted"/>
<protein>
    <recommendedName>
        <fullName evidence="5">protein adenylyltransferase</fullName>
        <ecNumber evidence="5">2.7.7.108</ecNumber>
    </recommendedName>
</protein>
<evidence type="ECO:0000313" key="10">
    <source>
        <dbReference type="Proteomes" id="UP000253805"/>
    </source>
</evidence>
<dbReference type="GO" id="GO:0005524">
    <property type="term" value="F:ATP binding"/>
    <property type="evidence" value="ECO:0007669"/>
    <property type="project" value="UniProtKB-KW"/>
</dbReference>
<gene>
    <name evidence="9" type="ORF">C1850_10810</name>
</gene>